<evidence type="ECO:0000313" key="4">
    <source>
        <dbReference type="EMBL" id="TCK99304.1"/>
    </source>
</evidence>
<keyword evidence="1" id="KW-0238">DNA-binding</keyword>
<protein>
    <submittedName>
        <fullName evidence="4">LuxR family two component transcriptional regulator</fullName>
    </submittedName>
</protein>
<dbReference type="InterPro" id="IPR039420">
    <property type="entry name" value="WalR-like"/>
</dbReference>
<dbReference type="InterPro" id="IPR001789">
    <property type="entry name" value="Sig_transdc_resp-reg_receiver"/>
</dbReference>
<dbReference type="InterPro" id="IPR016032">
    <property type="entry name" value="Sig_transdc_resp-reg_C-effctor"/>
</dbReference>
<dbReference type="OrthoDB" id="5405146at2"/>
<dbReference type="PANTHER" id="PTHR43214">
    <property type="entry name" value="TWO-COMPONENT RESPONSE REGULATOR"/>
    <property type="match status" value="1"/>
</dbReference>
<evidence type="ECO:0000256" key="1">
    <source>
        <dbReference type="ARBA" id="ARBA00023125"/>
    </source>
</evidence>
<dbReference type="SMART" id="SM00448">
    <property type="entry name" value="REC"/>
    <property type="match status" value="1"/>
</dbReference>
<dbReference type="Proteomes" id="UP000295673">
    <property type="component" value="Unassembled WGS sequence"/>
</dbReference>
<dbReference type="EMBL" id="SMGR01000005">
    <property type="protein sequence ID" value="TCK99304.1"/>
    <property type="molecule type" value="Genomic_DNA"/>
</dbReference>
<dbReference type="GO" id="GO:0006355">
    <property type="term" value="P:regulation of DNA-templated transcription"/>
    <property type="evidence" value="ECO:0007669"/>
    <property type="project" value="InterPro"/>
</dbReference>
<dbReference type="GO" id="GO:0000160">
    <property type="term" value="P:phosphorelay signal transduction system"/>
    <property type="evidence" value="ECO:0007669"/>
    <property type="project" value="InterPro"/>
</dbReference>
<dbReference type="PANTHER" id="PTHR43214:SF44">
    <property type="entry name" value="TWO-COMPONENT RESPONSE REGULATOR"/>
    <property type="match status" value="1"/>
</dbReference>
<dbReference type="InterPro" id="IPR011006">
    <property type="entry name" value="CheY-like_superfamily"/>
</dbReference>
<accession>A0A4R1N0T3</accession>
<evidence type="ECO:0000259" key="3">
    <source>
        <dbReference type="PROSITE" id="PS50110"/>
    </source>
</evidence>
<dbReference type="SUPFAM" id="SSF52172">
    <property type="entry name" value="CheY-like"/>
    <property type="match status" value="1"/>
</dbReference>
<dbReference type="InterPro" id="IPR036388">
    <property type="entry name" value="WH-like_DNA-bd_sf"/>
</dbReference>
<proteinExistence type="predicted"/>
<dbReference type="PROSITE" id="PS50110">
    <property type="entry name" value="RESPONSE_REGULATORY"/>
    <property type="match status" value="1"/>
</dbReference>
<reference evidence="4 5" key="1">
    <citation type="submission" date="2019-03" db="EMBL/GenBank/DDBJ databases">
        <title>Genomic Encyclopedia of Archaeal and Bacterial Type Strains, Phase II (KMG-II): from individual species to whole genera.</title>
        <authorList>
            <person name="Goeker M."/>
        </authorList>
    </citation>
    <scope>NUCLEOTIDE SEQUENCE [LARGE SCALE GENOMIC DNA]</scope>
    <source>
        <strain evidence="4 5">DSM 26433</strain>
    </source>
</reference>
<keyword evidence="5" id="KW-1185">Reference proteome</keyword>
<feature type="domain" description="Response regulatory" evidence="3">
    <location>
        <begin position="2"/>
        <end position="123"/>
    </location>
</feature>
<evidence type="ECO:0000313" key="5">
    <source>
        <dbReference type="Proteomes" id="UP000295673"/>
    </source>
</evidence>
<dbReference type="RefSeq" id="WP_132861927.1">
    <property type="nucleotide sequence ID" value="NZ_SMGR01000005.1"/>
</dbReference>
<name>A0A4R1N0T3_9RHOB</name>
<dbReference type="CDD" id="cd17535">
    <property type="entry name" value="REC_NarL-like"/>
    <property type="match status" value="1"/>
</dbReference>
<organism evidence="4 5">
    <name type="scientific">Shimia isoporae</name>
    <dbReference type="NCBI Taxonomy" id="647720"/>
    <lineage>
        <taxon>Bacteria</taxon>
        <taxon>Pseudomonadati</taxon>
        <taxon>Pseudomonadota</taxon>
        <taxon>Alphaproteobacteria</taxon>
        <taxon>Rhodobacterales</taxon>
        <taxon>Roseobacteraceae</taxon>
    </lineage>
</organism>
<comment type="caution">
    <text evidence="4">The sequence shown here is derived from an EMBL/GenBank/DDBJ whole genome shotgun (WGS) entry which is preliminary data.</text>
</comment>
<gene>
    <name evidence="4" type="ORF">BXY66_3806</name>
</gene>
<dbReference type="Gene3D" id="3.40.50.2300">
    <property type="match status" value="1"/>
</dbReference>
<dbReference type="Gene3D" id="1.10.10.10">
    <property type="entry name" value="Winged helix-like DNA-binding domain superfamily/Winged helix DNA-binding domain"/>
    <property type="match status" value="1"/>
</dbReference>
<feature type="modified residue" description="4-aspartylphosphate" evidence="2">
    <location>
        <position position="54"/>
    </location>
</feature>
<sequence>MRLLIAEDDKLHREFLERVARAVLPDVEAVTVTPDGSVALEAFESEEFDSVILDLQMPNVTGVDAAKAIWARSPATRILFWSNYAEEAYIRGVTRIVPPAAVYGYVLKTAPEEQLKLAIQGVFVAEQCVIDREVRGVQQRAHDRFSSLTDLEYEALVDLCLGLTDKTMAARRKVSLRGAQSRLQHLYQKLGLDRGDIPQGEFGPSFNARTRAIFLALSRGILNADTLRREETQFQDWLDKNT</sequence>
<dbReference type="AlphaFoldDB" id="A0A4R1N0T3"/>
<keyword evidence="2" id="KW-0597">Phosphoprotein</keyword>
<evidence type="ECO:0000256" key="2">
    <source>
        <dbReference type="PROSITE-ProRule" id="PRU00169"/>
    </source>
</evidence>
<dbReference type="GO" id="GO:0003677">
    <property type="term" value="F:DNA binding"/>
    <property type="evidence" value="ECO:0007669"/>
    <property type="project" value="UniProtKB-KW"/>
</dbReference>
<dbReference type="Pfam" id="PF00072">
    <property type="entry name" value="Response_reg"/>
    <property type="match status" value="1"/>
</dbReference>
<dbReference type="InterPro" id="IPR058245">
    <property type="entry name" value="NreC/VraR/RcsB-like_REC"/>
</dbReference>
<dbReference type="SUPFAM" id="SSF46894">
    <property type="entry name" value="C-terminal effector domain of the bipartite response regulators"/>
    <property type="match status" value="1"/>
</dbReference>